<dbReference type="OrthoDB" id="1920039at2759"/>
<feature type="transmembrane region" description="Helical" evidence="5">
    <location>
        <begin position="30"/>
        <end position="52"/>
    </location>
</feature>
<keyword evidence="2 5" id="KW-0812">Transmembrane</keyword>
<evidence type="ECO:0000259" key="6">
    <source>
        <dbReference type="Pfam" id="PF03168"/>
    </source>
</evidence>
<evidence type="ECO:0000256" key="5">
    <source>
        <dbReference type="SAM" id="Phobius"/>
    </source>
</evidence>
<organism evidence="7 8">
    <name type="scientific">Dendrobium nobile</name>
    <name type="common">Orchid</name>
    <dbReference type="NCBI Taxonomy" id="94219"/>
    <lineage>
        <taxon>Eukaryota</taxon>
        <taxon>Viridiplantae</taxon>
        <taxon>Streptophyta</taxon>
        <taxon>Embryophyta</taxon>
        <taxon>Tracheophyta</taxon>
        <taxon>Spermatophyta</taxon>
        <taxon>Magnoliopsida</taxon>
        <taxon>Liliopsida</taxon>
        <taxon>Asparagales</taxon>
        <taxon>Orchidaceae</taxon>
        <taxon>Epidendroideae</taxon>
        <taxon>Malaxideae</taxon>
        <taxon>Dendrobiinae</taxon>
        <taxon>Dendrobium</taxon>
    </lineage>
</organism>
<dbReference type="GO" id="GO:0005886">
    <property type="term" value="C:plasma membrane"/>
    <property type="evidence" value="ECO:0007669"/>
    <property type="project" value="TreeGrafter"/>
</dbReference>
<dbReference type="GO" id="GO:0098542">
    <property type="term" value="P:defense response to other organism"/>
    <property type="evidence" value="ECO:0007669"/>
    <property type="project" value="InterPro"/>
</dbReference>
<feature type="domain" description="Late embryogenesis abundant protein LEA-2 subgroup" evidence="6">
    <location>
        <begin position="87"/>
        <end position="190"/>
    </location>
</feature>
<dbReference type="Proteomes" id="UP000829196">
    <property type="component" value="Unassembled WGS sequence"/>
</dbReference>
<evidence type="ECO:0000256" key="4">
    <source>
        <dbReference type="ARBA" id="ARBA00023136"/>
    </source>
</evidence>
<keyword evidence="4 5" id="KW-0472">Membrane</keyword>
<gene>
    <name evidence="7" type="ORF">KFK09_007989</name>
</gene>
<feature type="transmembrane region" description="Helical" evidence="5">
    <location>
        <begin position="133"/>
        <end position="154"/>
    </location>
</feature>
<dbReference type="Pfam" id="PF03168">
    <property type="entry name" value="LEA_2"/>
    <property type="match status" value="1"/>
</dbReference>
<dbReference type="PANTHER" id="PTHR31415">
    <property type="entry name" value="OS05G0367900 PROTEIN"/>
    <property type="match status" value="1"/>
</dbReference>
<dbReference type="AlphaFoldDB" id="A0A8T3BYE8"/>
<evidence type="ECO:0000256" key="3">
    <source>
        <dbReference type="ARBA" id="ARBA00022989"/>
    </source>
</evidence>
<dbReference type="PANTHER" id="PTHR31415:SF20">
    <property type="entry name" value="NDR1_HIN1-LIKE PROTEIN 26"/>
    <property type="match status" value="1"/>
</dbReference>
<dbReference type="InterPro" id="IPR004864">
    <property type="entry name" value="LEA_2"/>
</dbReference>
<evidence type="ECO:0000256" key="1">
    <source>
        <dbReference type="ARBA" id="ARBA00004167"/>
    </source>
</evidence>
<sequence length="226" mass="24366">MSIIYDTSPEHCAAKEKIPLQRIKKLNKKLFFALSSLLLSLLFLFLLFFLILHPSKPRFHLRDTSLYNFSLSAPPLPRLLNSTIEATIASNNPNTHVGVYYDHLRACAVYKGQQITAEAELPPFYQGNGDTDILSASLVGVGMPVAVSLGYEVVRDQMNGKMVLSIRLDGVMRWKVGSWVSGKYRFDVDCVAVIGYGGAGGGGGGGGGMMAGVVGSMEGAECSTNV</sequence>
<dbReference type="EMBL" id="JAGYWB010000006">
    <property type="protein sequence ID" value="KAI0520513.1"/>
    <property type="molecule type" value="Genomic_DNA"/>
</dbReference>
<evidence type="ECO:0000256" key="2">
    <source>
        <dbReference type="ARBA" id="ARBA00022692"/>
    </source>
</evidence>
<keyword evidence="8" id="KW-1185">Reference proteome</keyword>
<dbReference type="InterPro" id="IPR044839">
    <property type="entry name" value="NDR1-like"/>
</dbReference>
<comment type="caution">
    <text evidence="7">The sequence shown here is derived from an EMBL/GenBank/DDBJ whole genome shotgun (WGS) entry which is preliminary data.</text>
</comment>
<comment type="subcellular location">
    <subcellularLocation>
        <location evidence="1">Membrane</location>
        <topology evidence="1">Single-pass membrane protein</topology>
    </subcellularLocation>
</comment>
<accession>A0A8T3BYE8</accession>
<protein>
    <recommendedName>
        <fullName evidence="6">Late embryogenesis abundant protein LEA-2 subgroup domain-containing protein</fullName>
    </recommendedName>
</protein>
<proteinExistence type="predicted"/>
<name>A0A8T3BYE8_DENNO</name>
<keyword evidence="3 5" id="KW-1133">Transmembrane helix</keyword>
<evidence type="ECO:0000313" key="7">
    <source>
        <dbReference type="EMBL" id="KAI0520513.1"/>
    </source>
</evidence>
<reference evidence="7" key="1">
    <citation type="journal article" date="2022" name="Front. Genet.">
        <title>Chromosome-Scale Assembly of the Dendrobium nobile Genome Provides Insights Into the Molecular Mechanism of the Biosynthesis of the Medicinal Active Ingredient of Dendrobium.</title>
        <authorList>
            <person name="Xu Q."/>
            <person name="Niu S.-C."/>
            <person name="Li K.-L."/>
            <person name="Zheng P.-J."/>
            <person name="Zhang X.-J."/>
            <person name="Jia Y."/>
            <person name="Liu Y."/>
            <person name="Niu Y.-X."/>
            <person name="Yu L.-H."/>
            <person name="Chen D.-F."/>
            <person name="Zhang G.-Q."/>
        </authorList>
    </citation>
    <scope>NUCLEOTIDE SEQUENCE</scope>
    <source>
        <tissue evidence="7">Leaf</tissue>
    </source>
</reference>
<evidence type="ECO:0000313" key="8">
    <source>
        <dbReference type="Proteomes" id="UP000829196"/>
    </source>
</evidence>
<dbReference type="GO" id="GO:0009506">
    <property type="term" value="C:plasmodesma"/>
    <property type="evidence" value="ECO:0007669"/>
    <property type="project" value="TreeGrafter"/>
</dbReference>